<accession>A0ABD5UJK1</accession>
<dbReference type="GO" id="GO:0016853">
    <property type="term" value="F:isomerase activity"/>
    <property type="evidence" value="ECO:0007669"/>
    <property type="project" value="UniProtKB-KW"/>
</dbReference>
<dbReference type="RefSeq" id="WP_379764540.1">
    <property type="nucleotide sequence ID" value="NZ_JBHSXI010000001.1"/>
</dbReference>
<dbReference type="PANTHER" id="PTHR13774">
    <property type="entry name" value="PHENAZINE BIOSYNTHESIS PROTEIN"/>
    <property type="match status" value="1"/>
</dbReference>
<keyword evidence="1" id="KW-0413">Isomerase</keyword>
<sequence>METRRALLVDAFTTEPLAGNVAGVVPDAAGLSDDRMGNVAAELGASETAFVFEAGDGADERLRYFTPSTEVDLCGHATIASYAALHAAGEIDAGERTLRTNVGDLSIEVDDDGTVWMRQNLPTVESVDAEDLDADRIGSALGVDPAALRDIGADLPVAVASTGLPWLVVPVNFLQRLGEAEPDTAAVEAISAEHDVAGVYAFTFDALDAESTLHGRAFAPAVGVPEDPVTGTASGAVGAYLRAVGAFDGELPDELRFEQGHFLDRPGHVRVRVEGDAVRVGGEAVVSTEGEIRMPTGVDDGGDGGSDGDGIIEA</sequence>
<keyword evidence="4" id="KW-1185">Reference proteome</keyword>
<proteinExistence type="predicted"/>
<evidence type="ECO:0000256" key="1">
    <source>
        <dbReference type="ARBA" id="ARBA00023235"/>
    </source>
</evidence>
<evidence type="ECO:0000256" key="2">
    <source>
        <dbReference type="SAM" id="MobiDB-lite"/>
    </source>
</evidence>
<dbReference type="InterPro" id="IPR003719">
    <property type="entry name" value="Phenazine_PhzF-like"/>
</dbReference>
<protein>
    <submittedName>
        <fullName evidence="3">PhzF family phenazine biosynthesis protein</fullName>
    </submittedName>
</protein>
<gene>
    <name evidence="3" type="ORF">ACFQEY_02705</name>
</gene>
<comment type="caution">
    <text evidence="3">The sequence shown here is derived from an EMBL/GenBank/DDBJ whole genome shotgun (WGS) entry which is preliminary data.</text>
</comment>
<name>A0ABD5UJK1_9EURY</name>
<evidence type="ECO:0000313" key="3">
    <source>
        <dbReference type="EMBL" id="MFC6887968.1"/>
    </source>
</evidence>
<dbReference type="AlphaFoldDB" id="A0ABD5UJK1"/>
<dbReference type="Pfam" id="PF02567">
    <property type="entry name" value="PhzC-PhzF"/>
    <property type="match status" value="1"/>
</dbReference>
<dbReference type="PANTHER" id="PTHR13774:SF39">
    <property type="entry name" value="BIOSYNTHESIS PROTEIN, PUTATIVE-RELATED"/>
    <property type="match status" value="1"/>
</dbReference>
<evidence type="ECO:0000313" key="4">
    <source>
        <dbReference type="Proteomes" id="UP001596333"/>
    </source>
</evidence>
<organism evidence="3 4">
    <name type="scientific">Halorubrum trueperi</name>
    <dbReference type="NCBI Taxonomy" id="2004704"/>
    <lineage>
        <taxon>Archaea</taxon>
        <taxon>Methanobacteriati</taxon>
        <taxon>Methanobacteriota</taxon>
        <taxon>Stenosarchaea group</taxon>
        <taxon>Halobacteria</taxon>
        <taxon>Halobacteriales</taxon>
        <taxon>Haloferacaceae</taxon>
        <taxon>Halorubrum</taxon>
    </lineage>
</organism>
<dbReference type="PIRSF" id="PIRSF016184">
    <property type="entry name" value="PhzC_PhzF"/>
    <property type="match status" value="1"/>
</dbReference>
<dbReference type="SUPFAM" id="SSF54506">
    <property type="entry name" value="Diaminopimelate epimerase-like"/>
    <property type="match status" value="1"/>
</dbReference>
<dbReference type="EMBL" id="JBHSXI010000001">
    <property type="protein sequence ID" value="MFC6887968.1"/>
    <property type="molecule type" value="Genomic_DNA"/>
</dbReference>
<dbReference type="NCBIfam" id="TIGR00654">
    <property type="entry name" value="PhzF_family"/>
    <property type="match status" value="1"/>
</dbReference>
<dbReference type="Proteomes" id="UP001596333">
    <property type="component" value="Unassembled WGS sequence"/>
</dbReference>
<reference evidence="3 4" key="1">
    <citation type="journal article" date="2019" name="Int. J. Syst. Evol. Microbiol.">
        <title>The Global Catalogue of Microorganisms (GCM) 10K type strain sequencing project: providing services to taxonomists for standard genome sequencing and annotation.</title>
        <authorList>
            <consortium name="The Broad Institute Genomics Platform"/>
            <consortium name="The Broad Institute Genome Sequencing Center for Infectious Disease"/>
            <person name="Wu L."/>
            <person name="Ma J."/>
        </authorList>
    </citation>
    <scope>NUCLEOTIDE SEQUENCE [LARGE SCALE GENOMIC DNA]</scope>
    <source>
        <strain evidence="3 4">Y73</strain>
    </source>
</reference>
<feature type="region of interest" description="Disordered" evidence="2">
    <location>
        <begin position="293"/>
        <end position="314"/>
    </location>
</feature>
<dbReference type="Gene3D" id="3.10.310.10">
    <property type="entry name" value="Diaminopimelate Epimerase, Chain A, domain 1"/>
    <property type="match status" value="2"/>
</dbReference>